<dbReference type="Proteomes" id="UP000271889">
    <property type="component" value="Unassembled WGS sequence"/>
</dbReference>
<dbReference type="OrthoDB" id="5866337at2759"/>
<proteinExistence type="predicted"/>
<keyword evidence="2" id="KW-1185">Reference proteome</keyword>
<gene>
    <name evidence="1" type="ORF">CGOC_LOCUS10454</name>
</gene>
<organism evidence="1 2">
    <name type="scientific">Cylicostephanus goldi</name>
    <name type="common">Nematode worm</name>
    <dbReference type="NCBI Taxonomy" id="71465"/>
    <lineage>
        <taxon>Eukaryota</taxon>
        <taxon>Metazoa</taxon>
        <taxon>Ecdysozoa</taxon>
        <taxon>Nematoda</taxon>
        <taxon>Chromadorea</taxon>
        <taxon>Rhabditida</taxon>
        <taxon>Rhabditina</taxon>
        <taxon>Rhabditomorpha</taxon>
        <taxon>Strongyloidea</taxon>
        <taxon>Strongylidae</taxon>
        <taxon>Cylicostephanus</taxon>
    </lineage>
</organism>
<evidence type="ECO:0000313" key="2">
    <source>
        <dbReference type="Proteomes" id="UP000271889"/>
    </source>
</evidence>
<evidence type="ECO:0000313" key="1">
    <source>
        <dbReference type="EMBL" id="VDN26670.1"/>
    </source>
</evidence>
<protein>
    <submittedName>
        <fullName evidence="1">Uncharacterized protein</fullName>
    </submittedName>
</protein>
<accession>A0A3P7MJF4</accession>
<reference evidence="1 2" key="1">
    <citation type="submission" date="2018-11" db="EMBL/GenBank/DDBJ databases">
        <authorList>
            <consortium name="Pathogen Informatics"/>
        </authorList>
    </citation>
    <scope>NUCLEOTIDE SEQUENCE [LARGE SCALE GENOMIC DNA]</scope>
</reference>
<sequence>MNQSQTLVVDIVPNSPNTEPNELVIVSCATNEKEVIHERLSPNHLNSMDIQISLASEGFLNVDIMERNVLLVAARYAVPTLCQIVSENNNDIKIIQLTDESGCTSTSAITPFLRKLAERGTIYTAKLNSSVFSGLNEPQLQCSVVACGDLCIQVGNSKKFSQCFEFFPRF</sequence>
<dbReference type="EMBL" id="UYRV01111306">
    <property type="protein sequence ID" value="VDN26670.1"/>
    <property type="molecule type" value="Genomic_DNA"/>
</dbReference>
<dbReference type="AlphaFoldDB" id="A0A3P7MJF4"/>
<name>A0A3P7MJF4_CYLGO</name>